<comment type="caution">
    <text evidence="1">The sequence shown here is derived from an EMBL/GenBank/DDBJ whole genome shotgun (WGS) entry which is preliminary data.</text>
</comment>
<keyword evidence="2" id="KW-1185">Reference proteome</keyword>
<reference evidence="1 2" key="1">
    <citation type="submission" date="2024-04" db="EMBL/GenBank/DDBJ databases">
        <title>Tritrichomonas musculus Genome.</title>
        <authorList>
            <person name="Alves-Ferreira E."/>
            <person name="Grigg M."/>
            <person name="Lorenzi H."/>
            <person name="Galac M."/>
        </authorList>
    </citation>
    <scope>NUCLEOTIDE SEQUENCE [LARGE SCALE GENOMIC DNA]</scope>
    <source>
        <strain evidence="1 2">EAF2021</strain>
    </source>
</reference>
<dbReference type="EMBL" id="JAPFFF010000004">
    <property type="protein sequence ID" value="KAK8892739.1"/>
    <property type="molecule type" value="Genomic_DNA"/>
</dbReference>
<organism evidence="1 2">
    <name type="scientific">Tritrichomonas musculus</name>
    <dbReference type="NCBI Taxonomy" id="1915356"/>
    <lineage>
        <taxon>Eukaryota</taxon>
        <taxon>Metamonada</taxon>
        <taxon>Parabasalia</taxon>
        <taxon>Tritrichomonadida</taxon>
        <taxon>Tritrichomonadidae</taxon>
        <taxon>Tritrichomonas</taxon>
    </lineage>
</organism>
<evidence type="ECO:0000313" key="1">
    <source>
        <dbReference type="EMBL" id="KAK8892739.1"/>
    </source>
</evidence>
<name>A0ABR2KNP8_9EUKA</name>
<accession>A0ABR2KNP8</accession>
<dbReference type="Proteomes" id="UP001470230">
    <property type="component" value="Unassembled WGS sequence"/>
</dbReference>
<protein>
    <submittedName>
        <fullName evidence="1">Uncharacterized protein</fullName>
    </submittedName>
</protein>
<proteinExistence type="predicted"/>
<sequence>MTESHSQIKKDEELIEGTLRKNQRDIQMTLINSLSPEYPFSTNGIYFLIGKMDAGKSFWIWSHVMITGRLFMKPYYSKIIFCSTSGKLDKTAEVLSKNVKTSFENVKEESLLPCLKRHLRRSPLL</sequence>
<evidence type="ECO:0000313" key="2">
    <source>
        <dbReference type="Proteomes" id="UP001470230"/>
    </source>
</evidence>
<gene>
    <name evidence="1" type="ORF">M9Y10_029980</name>
</gene>